<sequence>MQECVKQLRKKYKRRKLSNTVTIDSIYKKNFLSLNSVLEVVIVDVFVLPGHLHQHLSAFPVDFWSPSTIDLYLHRK</sequence>
<dbReference type="AlphaFoldDB" id="A0A2P6R7R7"/>
<gene>
    <name evidence="2" type="ORF">RchiOBHm_Chr3g0458131</name>
</gene>
<comment type="caution">
    <text evidence="2">The sequence shown here is derived from an EMBL/GenBank/DDBJ whole genome shotgun (WGS) entry which is preliminary data.</text>
</comment>
<evidence type="ECO:0000313" key="3">
    <source>
        <dbReference type="Proteomes" id="UP000238479"/>
    </source>
</evidence>
<proteinExistence type="predicted"/>
<dbReference type="STRING" id="74649.A0A2P6R7R7"/>
<evidence type="ECO:0000259" key="1">
    <source>
        <dbReference type="Pfam" id="PF17246"/>
    </source>
</evidence>
<organism evidence="2 3">
    <name type="scientific">Rosa chinensis</name>
    <name type="common">China rose</name>
    <dbReference type="NCBI Taxonomy" id="74649"/>
    <lineage>
        <taxon>Eukaryota</taxon>
        <taxon>Viridiplantae</taxon>
        <taxon>Streptophyta</taxon>
        <taxon>Embryophyta</taxon>
        <taxon>Tracheophyta</taxon>
        <taxon>Spermatophyta</taxon>
        <taxon>Magnoliopsida</taxon>
        <taxon>eudicotyledons</taxon>
        <taxon>Gunneridae</taxon>
        <taxon>Pentapetalae</taxon>
        <taxon>rosids</taxon>
        <taxon>fabids</taxon>
        <taxon>Rosales</taxon>
        <taxon>Rosaceae</taxon>
        <taxon>Rosoideae</taxon>
        <taxon>Rosoideae incertae sedis</taxon>
        <taxon>Rosa</taxon>
    </lineage>
</organism>
<dbReference type="PANTHER" id="PTHR36033:SF1">
    <property type="entry name" value="NUCLEIC ACID-BINDING PROTEINS SUPERFAMILY"/>
    <property type="match status" value="1"/>
</dbReference>
<evidence type="ECO:0000313" key="2">
    <source>
        <dbReference type="EMBL" id="PRQ42483.1"/>
    </source>
</evidence>
<dbReference type="Pfam" id="PF17246">
    <property type="entry name" value="CDC24_OB1"/>
    <property type="match status" value="1"/>
</dbReference>
<dbReference type="Gramene" id="PRQ42483">
    <property type="protein sequence ID" value="PRQ42483"/>
    <property type="gene ID" value="RchiOBHm_Chr3g0458131"/>
</dbReference>
<reference evidence="2 3" key="1">
    <citation type="journal article" date="2018" name="Nat. Genet.">
        <title>The Rosa genome provides new insights in the design of modern roses.</title>
        <authorList>
            <person name="Bendahmane M."/>
        </authorList>
    </citation>
    <scope>NUCLEOTIDE SEQUENCE [LARGE SCALE GENOMIC DNA]</scope>
    <source>
        <strain evidence="3">cv. Old Blush</strain>
    </source>
</reference>
<feature type="domain" description="Cell division control protein 24 OB" evidence="1">
    <location>
        <begin position="6"/>
        <end position="50"/>
    </location>
</feature>
<name>A0A2P6R7R7_ROSCH</name>
<protein>
    <recommendedName>
        <fullName evidence="1">Cell division control protein 24 OB domain-containing protein</fullName>
    </recommendedName>
</protein>
<accession>A0A2P6R7R7</accession>
<dbReference type="InterPro" id="IPR035201">
    <property type="entry name" value="Cdc24_OB1"/>
</dbReference>
<dbReference type="Proteomes" id="UP000238479">
    <property type="component" value="Chromosome 3"/>
</dbReference>
<keyword evidence="3" id="KW-1185">Reference proteome</keyword>
<dbReference type="PANTHER" id="PTHR36033">
    <property type="entry name" value="NUCLEIC ACID-BINDING PROTEINS SUPERFAMILY"/>
    <property type="match status" value="1"/>
</dbReference>
<dbReference type="EMBL" id="PDCK01000041">
    <property type="protein sequence ID" value="PRQ42483.1"/>
    <property type="molecule type" value="Genomic_DNA"/>
</dbReference>